<reference evidence="1 2" key="1">
    <citation type="journal article" date="2018" name="Front. Plant Sci.">
        <title>Red Clover (Trifolium pratense) and Zigzag Clover (T. medium) - A Picture of Genomic Similarities and Differences.</title>
        <authorList>
            <person name="Dluhosova J."/>
            <person name="Istvanek J."/>
            <person name="Nedelnik J."/>
            <person name="Repkova J."/>
        </authorList>
    </citation>
    <scope>NUCLEOTIDE SEQUENCE [LARGE SCALE GENOMIC DNA]</scope>
    <source>
        <strain evidence="2">cv. 10/8</strain>
        <tissue evidence="1">Leaf</tissue>
    </source>
</reference>
<protein>
    <submittedName>
        <fullName evidence="1">Uncharacterized protein</fullName>
    </submittedName>
</protein>
<evidence type="ECO:0000313" key="1">
    <source>
        <dbReference type="EMBL" id="MCI34805.1"/>
    </source>
</evidence>
<name>A0A392RGT7_9FABA</name>
<feature type="non-terminal residue" evidence="1">
    <location>
        <position position="44"/>
    </location>
</feature>
<evidence type="ECO:0000313" key="2">
    <source>
        <dbReference type="Proteomes" id="UP000265520"/>
    </source>
</evidence>
<dbReference type="AlphaFoldDB" id="A0A392RGT7"/>
<dbReference type="Proteomes" id="UP000265520">
    <property type="component" value="Unassembled WGS sequence"/>
</dbReference>
<keyword evidence="2" id="KW-1185">Reference proteome</keyword>
<comment type="caution">
    <text evidence="1">The sequence shown here is derived from an EMBL/GenBank/DDBJ whole genome shotgun (WGS) entry which is preliminary data.</text>
</comment>
<dbReference type="EMBL" id="LXQA010217237">
    <property type="protein sequence ID" value="MCI34805.1"/>
    <property type="molecule type" value="Genomic_DNA"/>
</dbReference>
<sequence length="44" mass="4885">MNPVASCRLASDLIGDFNLCRSMLNVDPTPAHVLTWEKPSANWL</sequence>
<proteinExistence type="predicted"/>
<accession>A0A392RGT7</accession>
<organism evidence="1 2">
    <name type="scientific">Trifolium medium</name>
    <dbReference type="NCBI Taxonomy" id="97028"/>
    <lineage>
        <taxon>Eukaryota</taxon>
        <taxon>Viridiplantae</taxon>
        <taxon>Streptophyta</taxon>
        <taxon>Embryophyta</taxon>
        <taxon>Tracheophyta</taxon>
        <taxon>Spermatophyta</taxon>
        <taxon>Magnoliopsida</taxon>
        <taxon>eudicotyledons</taxon>
        <taxon>Gunneridae</taxon>
        <taxon>Pentapetalae</taxon>
        <taxon>rosids</taxon>
        <taxon>fabids</taxon>
        <taxon>Fabales</taxon>
        <taxon>Fabaceae</taxon>
        <taxon>Papilionoideae</taxon>
        <taxon>50 kb inversion clade</taxon>
        <taxon>NPAAA clade</taxon>
        <taxon>Hologalegina</taxon>
        <taxon>IRL clade</taxon>
        <taxon>Trifolieae</taxon>
        <taxon>Trifolium</taxon>
    </lineage>
</organism>